<reference evidence="11 12" key="1">
    <citation type="submission" date="2019-11" db="EMBL/GenBank/DDBJ databases">
        <title>Genome sequences of 17 halophilic strains isolated from different environments.</title>
        <authorList>
            <person name="Furrow R.E."/>
        </authorList>
    </citation>
    <scope>NUCLEOTIDE SEQUENCE [LARGE SCALE GENOMIC DNA]</scope>
    <source>
        <strain evidence="11 12">22506_14_FS</strain>
    </source>
</reference>
<dbReference type="InterPro" id="IPR004839">
    <property type="entry name" value="Aminotransferase_I/II_large"/>
</dbReference>
<dbReference type="AlphaFoldDB" id="A0A845EU38"/>
<gene>
    <name evidence="11" type="ORF">GLW07_02770</name>
</gene>
<dbReference type="PANTHER" id="PTHR42885">
    <property type="entry name" value="HISTIDINOL-PHOSPHATE AMINOTRANSFERASE-RELATED"/>
    <property type="match status" value="1"/>
</dbReference>
<dbReference type="PROSITE" id="PS00105">
    <property type="entry name" value="AA_TRANSFER_CLASS_1"/>
    <property type="match status" value="1"/>
</dbReference>
<dbReference type="NCBIfam" id="TIGR01140">
    <property type="entry name" value="L_thr_O3P_dcar"/>
    <property type="match status" value="1"/>
</dbReference>
<dbReference type="EMBL" id="WMEY01000001">
    <property type="protein sequence ID" value="MYL62273.1"/>
    <property type="molecule type" value="Genomic_DNA"/>
</dbReference>
<comment type="cofactor">
    <cofactor evidence="1">
        <name>pyridoxal 5'-phosphate</name>
        <dbReference type="ChEBI" id="CHEBI:597326"/>
    </cofactor>
</comment>
<evidence type="ECO:0000256" key="8">
    <source>
        <dbReference type="ARBA" id="ARBA00029996"/>
    </source>
</evidence>
<dbReference type="InterPro" id="IPR004838">
    <property type="entry name" value="NHTrfase_class1_PyrdxlP-BS"/>
</dbReference>
<comment type="pathway">
    <text evidence="3">Cofactor biosynthesis; adenosylcobalamin biosynthesis.</text>
</comment>
<evidence type="ECO:0000313" key="12">
    <source>
        <dbReference type="Proteomes" id="UP000447833"/>
    </source>
</evidence>
<evidence type="ECO:0000256" key="5">
    <source>
        <dbReference type="ARBA" id="ARBA00022573"/>
    </source>
</evidence>
<comment type="function">
    <text evidence="2">Decarboxylates L-threonine-O-3-phosphate to yield (R)-1-amino-2-propanol O-2-phosphate, the precursor for the linkage between the nucleotide loop and the corrin ring in cobalamin.</text>
</comment>
<evidence type="ECO:0000256" key="9">
    <source>
        <dbReference type="ARBA" id="ARBA00048531"/>
    </source>
</evidence>
<dbReference type="GO" id="GO:0030170">
    <property type="term" value="F:pyridoxal phosphate binding"/>
    <property type="evidence" value="ECO:0007669"/>
    <property type="project" value="InterPro"/>
</dbReference>
<comment type="catalytic activity">
    <reaction evidence="9">
        <text>O-phospho-L-threonine + H(+) = (R)-1-aminopropan-2-yl phosphate + CO2</text>
        <dbReference type="Rhea" id="RHEA:11492"/>
        <dbReference type="ChEBI" id="CHEBI:15378"/>
        <dbReference type="ChEBI" id="CHEBI:16526"/>
        <dbReference type="ChEBI" id="CHEBI:58563"/>
        <dbReference type="ChEBI" id="CHEBI:58675"/>
        <dbReference type="EC" id="4.1.1.81"/>
    </reaction>
</comment>
<dbReference type="InterPro" id="IPR015421">
    <property type="entry name" value="PyrdxlP-dep_Trfase_major"/>
</dbReference>
<evidence type="ECO:0000313" key="11">
    <source>
        <dbReference type="EMBL" id="MYL62273.1"/>
    </source>
</evidence>
<feature type="domain" description="Aminotransferase class I/classII large" evidence="10">
    <location>
        <begin position="25"/>
        <end position="349"/>
    </location>
</feature>
<evidence type="ECO:0000256" key="1">
    <source>
        <dbReference type="ARBA" id="ARBA00001933"/>
    </source>
</evidence>
<dbReference type="SUPFAM" id="SSF53383">
    <property type="entry name" value="PLP-dependent transferases"/>
    <property type="match status" value="1"/>
</dbReference>
<dbReference type="InterPro" id="IPR015424">
    <property type="entry name" value="PyrdxlP-dep_Trfase"/>
</dbReference>
<keyword evidence="6" id="KW-0663">Pyridoxal phosphate</keyword>
<dbReference type="CDD" id="cd00609">
    <property type="entry name" value="AAT_like"/>
    <property type="match status" value="1"/>
</dbReference>
<dbReference type="PANTHER" id="PTHR42885:SF1">
    <property type="entry name" value="THREONINE-PHOSPHATE DECARBOXYLASE"/>
    <property type="match status" value="1"/>
</dbReference>
<dbReference type="GO" id="GO:0009236">
    <property type="term" value="P:cobalamin biosynthetic process"/>
    <property type="evidence" value="ECO:0007669"/>
    <property type="project" value="UniProtKB-UniPathway"/>
</dbReference>
<keyword evidence="5" id="KW-0169">Cobalamin biosynthesis</keyword>
<accession>A0A845EU38</accession>
<evidence type="ECO:0000256" key="4">
    <source>
        <dbReference type="ARBA" id="ARBA00012285"/>
    </source>
</evidence>
<dbReference type="Pfam" id="PF00155">
    <property type="entry name" value="Aminotran_1_2"/>
    <property type="match status" value="1"/>
</dbReference>
<dbReference type="InterPro" id="IPR015422">
    <property type="entry name" value="PyrdxlP-dep_Trfase_small"/>
</dbReference>
<keyword evidence="7 11" id="KW-0456">Lyase</keyword>
<evidence type="ECO:0000259" key="10">
    <source>
        <dbReference type="Pfam" id="PF00155"/>
    </source>
</evidence>
<dbReference type="Proteomes" id="UP000447833">
    <property type="component" value="Unassembled WGS sequence"/>
</dbReference>
<comment type="caution">
    <text evidence="11">The sequence shown here is derived from an EMBL/GenBank/DDBJ whole genome shotgun (WGS) entry which is preliminary data.</text>
</comment>
<evidence type="ECO:0000256" key="2">
    <source>
        <dbReference type="ARBA" id="ARBA00003444"/>
    </source>
</evidence>
<name>A0A845EU38_9BACL</name>
<dbReference type="GO" id="GO:0048472">
    <property type="term" value="F:threonine-phosphate decarboxylase activity"/>
    <property type="evidence" value="ECO:0007669"/>
    <property type="project" value="UniProtKB-EC"/>
</dbReference>
<dbReference type="EC" id="4.1.1.81" evidence="4"/>
<dbReference type="RefSeq" id="WP_160918138.1">
    <property type="nucleotide sequence ID" value="NZ_WMEY01000001.1"/>
</dbReference>
<sequence length="355" mass="40214">MTLPSHGANAHYLYEALQIDQPERTIDFSANLNPLGPPPSLKEKWEDAFELITTYPDPHAANLMTKLANHHDVEENQLLIGNGGAELITLVGRYLAGKRVCIVQPTFSEYESACLRAGCDVTYHTLNENEWVLGSHLIEKFPYVDAVFLCTPNNPTGVTYDPASVLALVEAAKKHDCAIIIDEAFADFLGDESSFSSLLAPFSNLMILRSLTKMYAIPGLRLGYMMAHPEVIEAIKKLQPHWSVNALALHAGELCLQETDFVAETHQVIEQEREKCFHFFEENNYIYSNSSVNFYLLRDPEIEDQSELLSFLMKKGIVPRHTENFPGLDGRWLRFAIRTPEENERLREVLTSWRS</sequence>
<dbReference type="Gene3D" id="3.90.1150.10">
    <property type="entry name" value="Aspartate Aminotransferase, domain 1"/>
    <property type="match status" value="1"/>
</dbReference>
<dbReference type="Gene3D" id="3.40.640.10">
    <property type="entry name" value="Type I PLP-dependent aspartate aminotransferase-like (Major domain)"/>
    <property type="match status" value="1"/>
</dbReference>
<dbReference type="InterPro" id="IPR005860">
    <property type="entry name" value="CobD"/>
</dbReference>
<proteinExistence type="predicted"/>
<evidence type="ECO:0000256" key="7">
    <source>
        <dbReference type="ARBA" id="ARBA00023239"/>
    </source>
</evidence>
<protein>
    <recommendedName>
        <fullName evidence="4">threonine-phosphate decarboxylase</fullName>
        <ecNumber evidence="4">4.1.1.81</ecNumber>
    </recommendedName>
    <alternativeName>
        <fullName evidence="8">L-threonine-O-3-phosphate decarboxylase</fullName>
    </alternativeName>
</protein>
<evidence type="ECO:0000256" key="6">
    <source>
        <dbReference type="ARBA" id="ARBA00022898"/>
    </source>
</evidence>
<organism evidence="11 12">
    <name type="scientific">Guptibacillus hwajinpoensis</name>
    <dbReference type="NCBI Taxonomy" id="208199"/>
    <lineage>
        <taxon>Bacteria</taxon>
        <taxon>Bacillati</taxon>
        <taxon>Bacillota</taxon>
        <taxon>Bacilli</taxon>
        <taxon>Bacillales</taxon>
        <taxon>Guptibacillaceae</taxon>
        <taxon>Guptibacillus</taxon>
    </lineage>
</organism>
<dbReference type="UniPathway" id="UPA00148"/>
<evidence type="ECO:0000256" key="3">
    <source>
        <dbReference type="ARBA" id="ARBA00004953"/>
    </source>
</evidence>